<feature type="region of interest" description="Disordered" evidence="1">
    <location>
        <begin position="367"/>
        <end position="393"/>
    </location>
</feature>
<keyword evidence="3" id="KW-1185">Reference proteome</keyword>
<protein>
    <submittedName>
        <fullName evidence="2">Uncharacterized protein</fullName>
    </submittedName>
</protein>
<feature type="compositionally biased region" description="Pro residues" evidence="1">
    <location>
        <begin position="192"/>
        <end position="209"/>
    </location>
</feature>
<feature type="compositionally biased region" description="Basic and acidic residues" evidence="1">
    <location>
        <begin position="378"/>
        <end position="387"/>
    </location>
</feature>
<evidence type="ECO:0000313" key="3">
    <source>
        <dbReference type="Proteomes" id="UP000041254"/>
    </source>
</evidence>
<accession>A0A0G4EAU1</accession>
<name>A0A0G4EAU1_VITBC</name>
<feature type="non-terminal residue" evidence="2">
    <location>
        <position position="1"/>
    </location>
</feature>
<feature type="region of interest" description="Disordered" evidence="1">
    <location>
        <begin position="1"/>
        <end position="23"/>
    </location>
</feature>
<sequence length="393" mass="43738">IYPSSQARSGSSCQAGNPDKPDFIHREERDRLHKLKDLGVLRSTALFLSQVDFGTDVLRRRLARALHETQLFDGTPLDTVLTFDDAELEDRLLLQAMYLVEDQSWDEVADALRLAHQLTYCELPVIVTQQDLEQHRSKQGYLAEPRVVALWKIVGRHVDFGDEQGTFELFDHGNGDLRAIKDEPEHRLDLTPLPPPTPTTHTPSPTPPPVRHHLIYDDEEHGWDTDGDEVCTEASFSSFLIDAIIAPTVDDMHETDKLVGRDARGGVLAGVLDQSVHQAVEGTTAVMAFTYGDTRHKQLLLTPFDHPFIAFINIWDPGFEDGQTSVYVRMYTTEPPAAGVSADAPFKHRFPRTTALARPVLGPIAPIIFDGEDPNQDDNTHGGRGNDDNDGTG</sequence>
<proteinExistence type="predicted"/>
<organism evidence="2 3">
    <name type="scientific">Vitrella brassicaformis (strain CCMP3155)</name>
    <dbReference type="NCBI Taxonomy" id="1169540"/>
    <lineage>
        <taxon>Eukaryota</taxon>
        <taxon>Sar</taxon>
        <taxon>Alveolata</taxon>
        <taxon>Colpodellida</taxon>
        <taxon>Vitrellaceae</taxon>
        <taxon>Vitrella</taxon>
    </lineage>
</organism>
<feature type="region of interest" description="Disordered" evidence="1">
    <location>
        <begin position="184"/>
        <end position="209"/>
    </location>
</feature>
<reference evidence="2 3" key="1">
    <citation type="submission" date="2014-11" db="EMBL/GenBank/DDBJ databases">
        <authorList>
            <person name="Zhu J."/>
            <person name="Qi W."/>
            <person name="Song R."/>
        </authorList>
    </citation>
    <scope>NUCLEOTIDE SEQUENCE [LARGE SCALE GENOMIC DNA]</scope>
</reference>
<gene>
    <name evidence="2" type="ORF">Vbra_23106</name>
</gene>
<dbReference type="VEuPathDB" id="CryptoDB:Vbra_23106"/>
<evidence type="ECO:0000313" key="2">
    <source>
        <dbReference type="EMBL" id="CEL92776.1"/>
    </source>
</evidence>
<dbReference type="InParanoid" id="A0A0G4EAU1"/>
<evidence type="ECO:0000256" key="1">
    <source>
        <dbReference type="SAM" id="MobiDB-lite"/>
    </source>
</evidence>
<dbReference type="EMBL" id="CDMY01000107">
    <property type="protein sequence ID" value="CEL92776.1"/>
    <property type="molecule type" value="Genomic_DNA"/>
</dbReference>
<feature type="compositionally biased region" description="Polar residues" evidence="1">
    <location>
        <begin position="1"/>
        <end position="15"/>
    </location>
</feature>
<dbReference type="Proteomes" id="UP000041254">
    <property type="component" value="Unassembled WGS sequence"/>
</dbReference>
<dbReference type="AlphaFoldDB" id="A0A0G4EAU1"/>